<dbReference type="InterPro" id="IPR011051">
    <property type="entry name" value="RmlC_Cupin_sf"/>
</dbReference>
<dbReference type="Pfam" id="PF07883">
    <property type="entry name" value="Cupin_2"/>
    <property type="match status" value="1"/>
</dbReference>
<gene>
    <name evidence="2" type="ORF">QI031_29640</name>
</gene>
<dbReference type="InterPro" id="IPR013096">
    <property type="entry name" value="Cupin_2"/>
</dbReference>
<name>A0AAJ6P9M6_9CYAN</name>
<dbReference type="RefSeq" id="WP_281483118.1">
    <property type="nucleotide sequence ID" value="NZ_CP124543.1"/>
</dbReference>
<dbReference type="EMBL" id="CP124543">
    <property type="protein sequence ID" value="WGV25831.1"/>
    <property type="molecule type" value="Genomic_DNA"/>
</dbReference>
<evidence type="ECO:0000259" key="1">
    <source>
        <dbReference type="Pfam" id="PF07883"/>
    </source>
</evidence>
<proteinExistence type="predicted"/>
<evidence type="ECO:0000313" key="2">
    <source>
        <dbReference type="EMBL" id="WGV25831.1"/>
    </source>
</evidence>
<feature type="domain" description="Cupin type-2" evidence="1">
    <location>
        <begin position="43"/>
        <end position="101"/>
    </location>
</feature>
<dbReference type="PANTHER" id="PTHR36440:SF1">
    <property type="entry name" value="PUTATIVE (AFU_ORTHOLOGUE AFUA_8G07350)-RELATED"/>
    <property type="match status" value="1"/>
</dbReference>
<dbReference type="InterPro" id="IPR014710">
    <property type="entry name" value="RmlC-like_jellyroll"/>
</dbReference>
<dbReference type="Gene3D" id="2.60.120.10">
    <property type="entry name" value="Jelly Rolls"/>
    <property type="match status" value="1"/>
</dbReference>
<organism evidence="2 3">
    <name type="scientific">Halotia branconii CENA392</name>
    <dbReference type="NCBI Taxonomy" id="1539056"/>
    <lineage>
        <taxon>Bacteria</taxon>
        <taxon>Bacillati</taxon>
        <taxon>Cyanobacteriota</taxon>
        <taxon>Cyanophyceae</taxon>
        <taxon>Nostocales</taxon>
        <taxon>Nodulariaceae</taxon>
        <taxon>Halotia</taxon>
    </lineage>
</organism>
<dbReference type="PANTHER" id="PTHR36440">
    <property type="entry name" value="PUTATIVE (AFU_ORTHOLOGUE AFUA_8G07350)-RELATED"/>
    <property type="match status" value="1"/>
</dbReference>
<dbReference type="InterPro" id="IPR053146">
    <property type="entry name" value="QDO-like"/>
</dbReference>
<sequence length="179" mass="19618">MNQTADFFVRSAVLETTRSYMGGLLTFLATSAETGNRSFLLEVRTVPGAEPPPHLHYEQDEVFYILEGEIEVYCMGQVRIARAGEMVFLPRMQAHAFYFLSPTLRFLALVQPGGIDGYFEAMSTPATSMEIPANATTYADSDSAAAIALAAKYGVKMLTPEETAKLLPQYPGFGVPRFG</sequence>
<keyword evidence="3" id="KW-1185">Reference proteome</keyword>
<evidence type="ECO:0000313" key="3">
    <source>
        <dbReference type="Proteomes" id="UP001223520"/>
    </source>
</evidence>
<accession>A0AAJ6P9M6</accession>
<dbReference type="Proteomes" id="UP001223520">
    <property type="component" value="Chromosome"/>
</dbReference>
<reference evidence="2 3" key="1">
    <citation type="journal article" date="2023" name="Limnol Oceanogr Lett">
        <title>Environmental adaptations by the intertidal Antarctic cyanobacterium Halotia branconii CENA392 as revealed using long-read genome sequencing.</title>
        <authorList>
            <person name="Dextro R.B."/>
            <person name="Delbaje E."/>
            <person name="Freitas P.N.N."/>
            <person name="Geraldes V."/>
            <person name="Pinto E."/>
            <person name="Long P.F."/>
            <person name="Fiore M.F."/>
        </authorList>
    </citation>
    <scope>NUCLEOTIDE SEQUENCE [LARGE SCALE GENOMIC DNA]</scope>
    <source>
        <strain evidence="2 3">CENA392</strain>
    </source>
</reference>
<protein>
    <submittedName>
        <fullName evidence="2">Cupin domain-containing protein</fullName>
    </submittedName>
</protein>
<dbReference type="KEGG" id="hbq:QI031_29640"/>
<dbReference type="SUPFAM" id="SSF51182">
    <property type="entry name" value="RmlC-like cupins"/>
    <property type="match status" value="1"/>
</dbReference>
<dbReference type="AlphaFoldDB" id="A0AAJ6P9M6"/>